<comment type="caution">
    <text evidence="3">The sequence shown here is derived from an EMBL/GenBank/DDBJ whole genome shotgun (WGS) entry which is preliminary data.</text>
</comment>
<keyword evidence="1" id="KW-1133">Transmembrane helix</keyword>
<reference evidence="3" key="1">
    <citation type="submission" date="2020-08" db="EMBL/GenBank/DDBJ databases">
        <title>Genome public.</title>
        <authorList>
            <person name="Liu C."/>
            <person name="Sun Q."/>
        </authorList>
    </citation>
    <scope>NUCLEOTIDE SEQUENCE</scope>
    <source>
        <strain evidence="3">NSJ-44</strain>
    </source>
</reference>
<dbReference type="CDD" id="cd00077">
    <property type="entry name" value="HDc"/>
    <property type="match status" value="1"/>
</dbReference>
<evidence type="ECO:0000256" key="1">
    <source>
        <dbReference type="SAM" id="Phobius"/>
    </source>
</evidence>
<organism evidence="3 4">
    <name type="scientific">Luoshenia tenuis</name>
    <dbReference type="NCBI Taxonomy" id="2763654"/>
    <lineage>
        <taxon>Bacteria</taxon>
        <taxon>Bacillati</taxon>
        <taxon>Bacillota</taxon>
        <taxon>Clostridia</taxon>
        <taxon>Christensenellales</taxon>
        <taxon>Christensenellaceae</taxon>
        <taxon>Luoshenia</taxon>
    </lineage>
</organism>
<proteinExistence type="predicted"/>
<name>A0A926D1Q0_9FIRM</name>
<gene>
    <name evidence="3" type="ORF">H8699_09960</name>
</gene>
<keyword evidence="4" id="KW-1185">Reference proteome</keyword>
<feature type="domain" description="HD/PDEase" evidence="2">
    <location>
        <begin position="11"/>
        <end position="130"/>
    </location>
</feature>
<sequence length="137" mass="15670">MQQTRLYLQHGHVSVYSHSLAVALACVAIAARLHIRADQRALVRGALLHDYFLYDWHHKDASHRWHGVHHAARALQNAQRDFALRPVERDMILRHMFPLNLHPPRTREGVLLCLADKLCATREVVSGRLPGRSPRTG</sequence>
<dbReference type="Gene3D" id="1.10.3210.10">
    <property type="entry name" value="Hypothetical protein af1432"/>
    <property type="match status" value="1"/>
</dbReference>
<keyword evidence="1" id="KW-0472">Membrane</keyword>
<dbReference type="EMBL" id="JACRSO010000004">
    <property type="protein sequence ID" value="MBC8529752.1"/>
    <property type="molecule type" value="Genomic_DNA"/>
</dbReference>
<dbReference type="InterPro" id="IPR003607">
    <property type="entry name" value="HD/PDEase_dom"/>
</dbReference>
<dbReference type="InterPro" id="IPR006674">
    <property type="entry name" value="HD_domain"/>
</dbReference>
<evidence type="ECO:0000259" key="2">
    <source>
        <dbReference type="SMART" id="SM00471"/>
    </source>
</evidence>
<dbReference type="AlphaFoldDB" id="A0A926D1Q0"/>
<protein>
    <submittedName>
        <fullName evidence="3">HD domain-containing protein</fullName>
    </submittedName>
</protein>
<evidence type="ECO:0000313" key="3">
    <source>
        <dbReference type="EMBL" id="MBC8529752.1"/>
    </source>
</evidence>
<keyword evidence="1" id="KW-0812">Transmembrane</keyword>
<feature type="transmembrane region" description="Helical" evidence="1">
    <location>
        <begin position="15"/>
        <end position="35"/>
    </location>
</feature>
<evidence type="ECO:0000313" key="4">
    <source>
        <dbReference type="Proteomes" id="UP000654279"/>
    </source>
</evidence>
<dbReference type="PROSITE" id="PS51257">
    <property type="entry name" value="PROKAR_LIPOPROTEIN"/>
    <property type="match status" value="1"/>
</dbReference>
<dbReference type="Proteomes" id="UP000654279">
    <property type="component" value="Unassembled WGS sequence"/>
</dbReference>
<dbReference type="Pfam" id="PF01966">
    <property type="entry name" value="HD"/>
    <property type="match status" value="1"/>
</dbReference>
<dbReference type="SMART" id="SM00471">
    <property type="entry name" value="HDc"/>
    <property type="match status" value="1"/>
</dbReference>
<dbReference type="SUPFAM" id="SSF109604">
    <property type="entry name" value="HD-domain/PDEase-like"/>
    <property type="match status" value="1"/>
</dbReference>
<accession>A0A926D1Q0</accession>